<evidence type="ECO:0000313" key="2">
    <source>
        <dbReference type="EMBL" id="SDF11120.1"/>
    </source>
</evidence>
<proteinExistence type="predicted"/>
<feature type="region of interest" description="Disordered" evidence="1">
    <location>
        <begin position="1"/>
        <end position="35"/>
    </location>
</feature>
<organism evidence="2 3">
    <name type="scientific">Streptomyces griseoaurantiacus</name>
    <dbReference type="NCBI Taxonomy" id="68213"/>
    <lineage>
        <taxon>Bacteria</taxon>
        <taxon>Bacillati</taxon>
        <taxon>Actinomycetota</taxon>
        <taxon>Actinomycetes</taxon>
        <taxon>Kitasatosporales</taxon>
        <taxon>Streptomycetaceae</taxon>
        <taxon>Streptomyces</taxon>
        <taxon>Streptomyces aurantiacus group</taxon>
    </lineage>
</organism>
<gene>
    <name evidence="2" type="ORF">SAMN05216260_1067</name>
</gene>
<evidence type="ECO:0000256" key="1">
    <source>
        <dbReference type="SAM" id="MobiDB-lite"/>
    </source>
</evidence>
<reference evidence="2 3" key="1">
    <citation type="submission" date="2016-10" db="EMBL/GenBank/DDBJ databases">
        <authorList>
            <person name="de Groot N.N."/>
        </authorList>
    </citation>
    <scope>NUCLEOTIDE SEQUENCE [LARGE SCALE GENOMIC DNA]</scope>
    <source>
        <strain evidence="2 3">CGMCC 4.1859</strain>
    </source>
</reference>
<accession>A0A1G7IED9</accession>
<dbReference type="EMBL" id="FNAX01000006">
    <property type="protein sequence ID" value="SDF11120.1"/>
    <property type="molecule type" value="Genomic_DNA"/>
</dbReference>
<dbReference type="Proteomes" id="UP000198614">
    <property type="component" value="Unassembled WGS sequence"/>
</dbReference>
<name>A0A1G7IED9_9ACTN</name>
<dbReference type="AlphaFoldDB" id="A0A1G7IED9"/>
<protein>
    <submittedName>
        <fullName evidence="2">Uncharacterized protein</fullName>
    </submittedName>
</protein>
<dbReference type="Pfam" id="PF19907">
    <property type="entry name" value="DUF6380"/>
    <property type="match status" value="1"/>
</dbReference>
<evidence type="ECO:0000313" key="3">
    <source>
        <dbReference type="Proteomes" id="UP000198614"/>
    </source>
</evidence>
<dbReference type="InterPro" id="IPR045960">
    <property type="entry name" value="DUF6380"/>
</dbReference>
<sequence length="64" mass="6646">MSSAPRPQGTPGGHGPDRPPACVDTLSQRRKSRATLCPRTASLTASVRRTHHCRGGAAAGKGVR</sequence>